<feature type="domain" description="ORF 12 gene product N-terminal" evidence="1">
    <location>
        <begin position="54"/>
        <end position="149"/>
    </location>
</feature>
<dbReference type="Proteomes" id="UP000319094">
    <property type="component" value="Unassembled WGS sequence"/>
</dbReference>
<comment type="caution">
    <text evidence="2">The sequence shown here is derived from an EMBL/GenBank/DDBJ whole genome shotgun (WGS) entry which is preliminary data.</text>
</comment>
<dbReference type="EMBL" id="VFON01000001">
    <property type="protein sequence ID" value="TQL42061.1"/>
    <property type="molecule type" value="Genomic_DNA"/>
</dbReference>
<evidence type="ECO:0000313" key="2">
    <source>
        <dbReference type="EMBL" id="TQL42061.1"/>
    </source>
</evidence>
<proteinExistence type="predicted"/>
<evidence type="ECO:0000259" key="1">
    <source>
        <dbReference type="Pfam" id="PF18042"/>
    </source>
</evidence>
<dbReference type="Gene3D" id="3.10.450.280">
    <property type="match status" value="1"/>
</dbReference>
<protein>
    <recommendedName>
        <fullName evidence="1">ORF 12 gene product N-terminal domain-containing protein</fullName>
    </recommendedName>
</protein>
<organism evidence="2 3">
    <name type="scientific">Leucobacter komagatae</name>
    <dbReference type="NCBI Taxonomy" id="55969"/>
    <lineage>
        <taxon>Bacteria</taxon>
        <taxon>Bacillati</taxon>
        <taxon>Actinomycetota</taxon>
        <taxon>Actinomycetes</taxon>
        <taxon>Micrococcales</taxon>
        <taxon>Microbacteriaceae</taxon>
        <taxon>Leucobacter</taxon>
    </lineage>
</organism>
<reference evidence="2 3" key="1">
    <citation type="submission" date="2019-06" db="EMBL/GenBank/DDBJ databases">
        <title>Sequencing the genomes of 1000 actinobacteria strains.</title>
        <authorList>
            <person name="Klenk H.-P."/>
        </authorList>
    </citation>
    <scope>NUCLEOTIDE SEQUENCE [LARGE SCALE GENOMIC DNA]</scope>
    <source>
        <strain evidence="2 3">DSM 8803</strain>
    </source>
</reference>
<keyword evidence="3" id="KW-1185">Reference proteome</keyword>
<dbReference type="AlphaFoldDB" id="A0A542Y1V2"/>
<dbReference type="Pfam" id="PF18042">
    <property type="entry name" value="ORF_12_N"/>
    <property type="match status" value="1"/>
</dbReference>
<sequence>MRAPLTSLSQYQTSRRRAGGAAAALAITAGLLLSGCTSPSAAPETSDPGGVVVIPETAAAGQIEWALGLLNADTDVTVDQLEGRFTKEFLAQVSVEDLAAQLNEGVRPLKPFKTTAYTDVSDVLGAARITAANSESFSLEVRVEPDGTISEMLIRPAAN</sequence>
<evidence type="ECO:0000313" key="3">
    <source>
        <dbReference type="Proteomes" id="UP000319094"/>
    </source>
</evidence>
<dbReference type="RefSeq" id="WP_141885566.1">
    <property type="nucleotide sequence ID" value="NZ_BAAAUY010000023.1"/>
</dbReference>
<accession>A0A542Y1V2</accession>
<gene>
    <name evidence="2" type="ORF">FB468_0041</name>
</gene>
<dbReference type="InterPro" id="IPR040846">
    <property type="entry name" value="ORF_12_N"/>
</dbReference>
<name>A0A542Y1V2_9MICO</name>
<dbReference type="OrthoDB" id="108135at2"/>